<dbReference type="InterPro" id="IPR005225">
    <property type="entry name" value="Small_GTP-bd"/>
</dbReference>
<dbReference type="SUPFAM" id="SSF52156">
    <property type="entry name" value="Initiation factor IF2/eIF5b, domain 3"/>
    <property type="match status" value="1"/>
</dbReference>
<comment type="function">
    <text evidence="7 8 9">One of the essential components for the initiation of protein synthesis. Protects formylmethionyl-tRNA from spontaneous hydrolysis and promotes its binding to the 30S ribosomal subunits. Also involved in the hydrolysis of GTP during the formation of the 70S ribosomal complex.</text>
</comment>
<dbReference type="InterPro" id="IPR027417">
    <property type="entry name" value="P-loop_NTPase"/>
</dbReference>
<keyword evidence="13" id="KW-1185">Reference proteome</keyword>
<reference evidence="12 13" key="1">
    <citation type="submission" date="2016-12" db="EMBL/GenBank/DDBJ databases">
        <authorList>
            <person name="Song W.-J."/>
            <person name="Kurnit D.M."/>
        </authorList>
    </citation>
    <scope>NUCLEOTIDE SEQUENCE [LARGE SCALE GENOMIC DNA]</scope>
    <source>
        <strain evidence="12 13">DSM 11393</strain>
    </source>
</reference>
<dbReference type="InterPro" id="IPR006847">
    <property type="entry name" value="IF2_N"/>
</dbReference>
<evidence type="ECO:0000313" key="13">
    <source>
        <dbReference type="Proteomes" id="UP000186469"/>
    </source>
</evidence>
<organism evidence="12 13">
    <name type="scientific">Desulfovibrio litoralis DSM 11393</name>
    <dbReference type="NCBI Taxonomy" id="1121455"/>
    <lineage>
        <taxon>Bacteria</taxon>
        <taxon>Pseudomonadati</taxon>
        <taxon>Thermodesulfobacteriota</taxon>
        <taxon>Desulfovibrionia</taxon>
        <taxon>Desulfovibrionales</taxon>
        <taxon>Desulfovibrionaceae</taxon>
        <taxon>Desulfovibrio</taxon>
    </lineage>
</organism>
<dbReference type="GO" id="GO:0005829">
    <property type="term" value="C:cytosol"/>
    <property type="evidence" value="ECO:0007669"/>
    <property type="project" value="TreeGrafter"/>
</dbReference>
<dbReference type="EMBL" id="FRDI01000006">
    <property type="protein sequence ID" value="SHN64676.1"/>
    <property type="molecule type" value="Genomic_DNA"/>
</dbReference>
<comment type="subcellular location">
    <subcellularLocation>
        <location evidence="8">Cytoplasm</location>
    </subcellularLocation>
</comment>
<dbReference type="CDD" id="cd03702">
    <property type="entry name" value="IF2_mtIF2_II"/>
    <property type="match status" value="1"/>
</dbReference>
<dbReference type="InterPro" id="IPR044145">
    <property type="entry name" value="IF2_II"/>
</dbReference>
<dbReference type="SUPFAM" id="SSF52540">
    <property type="entry name" value="P-loop containing nucleoside triphosphate hydrolases"/>
    <property type="match status" value="1"/>
</dbReference>
<feature type="binding site" evidence="8">
    <location>
        <begin position="634"/>
        <end position="638"/>
    </location>
    <ligand>
        <name>GTP</name>
        <dbReference type="ChEBI" id="CHEBI:37565"/>
    </ligand>
</feature>
<dbReference type="Proteomes" id="UP000186469">
    <property type="component" value="Unassembled WGS sequence"/>
</dbReference>
<keyword evidence="3 8" id="KW-0396">Initiation factor</keyword>
<dbReference type="SUPFAM" id="SSF50447">
    <property type="entry name" value="Translation proteins"/>
    <property type="match status" value="2"/>
</dbReference>
<keyword evidence="5 8" id="KW-0648">Protein biosynthesis</keyword>
<dbReference type="HAMAP" id="MF_00100_B">
    <property type="entry name" value="IF_2_B"/>
    <property type="match status" value="1"/>
</dbReference>
<dbReference type="FunFam" id="3.40.50.10050:FF:000001">
    <property type="entry name" value="Translation initiation factor IF-2"/>
    <property type="match status" value="1"/>
</dbReference>
<gene>
    <name evidence="8" type="primary">infB</name>
    <name evidence="12" type="ORF">SAMN02745728_01448</name>
</gene>
<feature type="compositionally biased region" description="Basic residues" evidence="10">
    <location>
        <begin position="103"/>
        <end position="113"/>
    </location>
</feature>
<dbReference type="PANTHER" id="PTHR43381">
    <property type="entry name" value="TRANSLATION INITIATION FACTOR IF-2-RELATED"/>
    <property type="match status" value="1"/>
</dbReference>
<feature type="compositionally biased region" description="Low complexity" evidence="10">
    <location>
        <begin position="381"/>
        <end position="393"/>
    </location>
</feature>
<evidence type="ECO:0000256" key="6">
    <source>
        <dbReference type="ARBA" id="ARBA00023134"/>
    </source>
</evidence>
<feature type="region of interest" description="G-domain" evidence="8">
    <location>
        <begin position="582"/>
        <end position="730"/>
    </location>
</feature>
<feature type="binding site" evidence="8">
    <location>
        <begin position="588"/>
        <end position="595"/>
    </location>
    <ligand>
        <name>GTP</name>
        <dbReference type="ChEBI" id="CHEBI:37565"/>
    </ligand>
</feature>
<evidence type="ECO:0000256" key="7">
    <source>
        <dbReference type="ARBA" id="ARBA00025162"/>
    </source>
</evidence>
<dbReference type="FunFam" id="2.40.30.10:FF:000054">
    <property type="entry name" value="Translation initiation factor IF-2"/>
    <property type="match status" value="1"/>
</dbReference>
<feature type="domain" description="Tr-type G" evidence="11">
    <location>
        <begin position="579"/>
        <end position="748"/>
    </location>
</feature>
<dbReference type="InterPro" id="IPR000795">
    <property type="entry name" value="T_Tr_GTP-bd_dom"/>
</dbReference>
<dbReference type="PROSITE" id="PS01176">
    <property type="entry name" value="IF2"/>
    <property type="match status" value="1"/>
</dbReference>
<evidence type="ECO:0000256" key="5">
    <source>
        <dbReference type="ARBA" id="ARBA00022917"/>
    </source>
</evidence>
<evidence type="ECO:0000256" key="9">
    <source>
        <dbReference type="RuleBase" id="RU000644"/>
    </source>
</evidence>
<dbReference type="CDD" id="cd01887">
    <property type="entry name" value="IF2_eIF5B"/>
    <property type="match status" value="1"/>
</dbReference>
<feature type="compositionally biased region" description="Basic and acidic residues" evidence="10">
    <location>
        <begin position="273"/>
        <end position="362"/>
    </location>
</feature>
<keyword evidence="6 8" id="KW-0342">GTP-binding</keyword>
<evidence type="ECO:0000259" key="11">
    <source>
        <dbReference type="PROSITE" id="PS51722"/>
    </source>
</evidence>
<dbReference type="PANTHER" id="PTHR43381:SF5">
    <property type="entry name" value="TR-TYPE G DOMAIN-CONTAINING PROTEIN"/>
    <property type="match status" value="1"/>
</dbReference>
<dbReference type="STRING" id="1121455.SAMN02745728_01448"/>
<dbReference type="FunFam" id="2.40.30.10:FF:000008">
    <property type="entry name" value="Translation initiation factor IF-2"/>
    <property type="match status" value="1"/>
</dbReference>
<feature type="compositionally biased region" description="Basic and acidic residues" evidence="10">
    <location>
        <begin position="395"/>
        <end position="408"/>
    </location>
</feature>
<feature type="compositionally biased region" description="Basic and acidic residues" evidence="10">
    <location>
        <begin position="78"/>
        <end position="96"/>
    </location>
</feature>
<dbReference type="GO" id="GO:0005525">
    <property type="term" value="F:GTP binding"/>
    <property type="evidence" value="ECO:0007669"/>
    <property type="project" value="UniProtKB-KW"/>
</dbReference>
<feature type="compositionally biased region" description="Polar residues" evidence="10">
    <location>
        <begin position="146"/>
        <end position="161"/>
    </location>
</feature>
<keyword evidence="4 8" id="KW-0547">Nucleotide-binding</keyword>
<evidence type="ECO:0000313" key="12">
    <source>
        <dbReference type="EMBL" id="SHN64676.1"/>
    </source>
</evidence>
<feature type="region of interest" description="Disordered" evidence="10">
    <location>
        <begin position="57"/>
        <end position="491"/>
    </location>
</feature>
<sequence>MSEDKVKVKDFASSIKEDEQRLLGICKELKIPAKSVNSLLKPEDISNINAHIEAKKIEASRNIKVRRRGTENPVPEADANKGKVKNNEPAKKDKATAEASKNNSKKAQAKNKIQHAEAKVISKPGEIKPLQNTESSQPEVVASKVESPQTQNKATEPTANHTGEKATDKNFENISANAHDDTHKASVANQASHAEQKDETHNRPKKANKPEISTPTVKVISRPQAQDTQASAPASASGNRQGGENNRSQHHSGNRPGYDNAGRGRQNNNQGERPQRNSSDRPSGDRPYRPAGDRPAGDRPYRPAGDRPAGDRPYRPAGDRPAGDRPFRPAGDRPAGDRPAGDRPSGDRPFRPAGDRPFRPAGDRPAGAYTPRPAGAGGYTPRPAGGYAPRPGGFVDKDKDADSRDNRQRPGGTRPGVSRPGGSRPNSAPFAPAVGADIENKKRRNKDKRTVDFSEEFGRKKKHMDGDDSALNHLGRRQKNKRREIKPVSTQPLKAVKRKIKVDEFIRVSDLAHQMGLKAGEIIKILFGLGVMATINQTLDIETATVVAAEFGYEVEKVGYSEDILLVDESAENPEDFQQRPPVITIMGHVDHGKTSLLDAIRKETVAAGEAGGITQHIGAYHVKTKKGEIVFLDTPGHEAFTSMRARGAQITDIVVLVVAADDGVMEQTREAVNHAKAANVPIMVAVNKMDKETADPDRIKRELSELELVPEDWGGTTTYSYVSAKTRQGLDDFMELLALQAEIMELKANPNKLARGHIVEARLDKGRGALGTVLIQQGTLKVGDTFVCGVLSGKVRAMFDDKGKAIKEAGPSTPVVVQGFDGVPEAGEEFVCLTDEKLARRIAETRGNKQREKDLAKESKVTLETFLARRPDEVEALSLNLVVKADVHGSLEAITDALLKLATAKVKVQVIHSGTGAITESDIMLAAASSAIIIGFNVRPTAKIKEVAENENVEIRFYDIIYKLVEEVRSAMEGMLAPVSKEVYLGQAEVRQTFSLPKAGVVAGCFVIDGKITRNAGIRLLRDGIVVHTGKISSLKRFKDDVREVLKGYECGISIENFNDIKASDVIEAFETVEEAAKL</sequence>
<dbReference type="OrthoDB" id="9811804at2"/>
<feature type="compositionally biased region" description="Basic and acidic residues" evidence="10">
    <location>
        <begin position="448"/>
        <end position="458"/>
    </location>
</feature>
<name>A0A1M7T1T3_9BACT</name>
<dbReference type="InterPro" id="IPR023115">
    <property type="entry name" value="TIF_IF2_dom3"/>
</dbReference>
<dbReference type="CDD" id="cd03692">
    <property type="entry name" value="mtIF2_IVc"/>
    <property type="match status" value="1"/>
</dbReference>
<dbReference type="InterPro" id="IPR009000">
    <property type="entry name" value="Transl_B-barrel_sf"/>
</dbReference>
<feature type="binding site" evidence="8">
    <location>
        <begin position="688"/>
        <end position="691"/>
    </location>
    <ligand>
        <name>GTP</name>
        <dbReference type="ChEBI" id="CHEBI:37565"/>
    </ligand>
</feature>
<dbReference type="InterPro" id="IPR036925">
    <property type="entry name" value="TIF_IF2_dom3_sf"/>
</dbReference>
<keyword evidence="8" id="KW-0963">Cytoplasm</keyword>
<dbReference type="NCBIfam" id="TIGR00487">
    <property type="entry name" value="IF-2"/>
    <property type="match status" value="1"/>
</dbReference>
<proteinExistence type="inferred from homology"/>
<dbReference type="Gene3D" id="2.40.30.10">
    <property type="entry name" value="Translation factors"/>
    <property type="match status" value="2"/>
</dbReference>
<feature type="compositionally biased region" description="Low complexity" evidence="10">
    <location>
        <begin position="263"/>
        <end position="272"/>
    </location>
</feature>
<accession>A0A1M7T1T3</accession>
<dbReference type="InterPro" id="IPR015760">
    <property type="entry name" value="TIF_IF2"/>
</dbReference>
<dbReference type="Gene3D" id="3.40.50.300">
    <property type="entry name" value="P-loop containing nucleotide triphosphate hydrolases"/>
    <property type="match status" value="1"/>
</dbReference>
<evidence type="ECO:0000256" key="8">
    <source>
        <dbReference type="HAMAP-Rule" id="MF_00100"/>
    </source>
</evidence>
<evidence type="ECO:0000256" key="4">
    <source>
        <dbReference type="ARBA" id="ARBA00022741"/>
    </source>
</evidence>
<feature type="compositionally biased region" description="Polar residues" evidence="10">
    <location>
        <begin position="223"/>
        <end position="246"/>
    </location>
</feature>
<feature type="compositionally biased region" description="Basic residues" evidence="10">
    <location>
        <begin position="474"/>
        <end position="484"/>
    </location>
</feature>
<evidence type="ECO:0000256" key="2">
    <source>
        <dbReference type="ARBA" id="ARBA00020675"/>
    </source>
</evidence>
<dbReference type="Pfam" id="PF04760">
    <property type="entry name" value="IF2_N"/>
    <property type="match status" value="1"/>
</dbReference>
<protein>
    <recommendedName>
        <fullName evidence="2 8">Translation initiation factor IF-2</fullName>
    </recommendedName>
</protein>
<dbReference type="InterPro" id="IPR053905">
    <property type="entry name" value="EF-G-like_DII"/>
</dbReference>
<dbReference type="Pfam" id="PF00009">
    <property type="entry name" value="GTP_EFTU"/>
    <property type="match status" value="1"/>
</dbReference>
<dbReference type="GO" id="GO:0003743">
    <property type="term" value="F:translation initiation factor activity"/>
    <property type="evidence" value="ECO:0007669"/>
    <property type="project" value="UniProtKB-UniRule"/>
</dbReference>
<feature type="compositionally biased region" description="Basic and acidic residues" evidence="10">
    <location>
        <begin position="162"/>
        <end position="171"/>
    </location>
</feature>
<dbReference type="FunFam" id="3.40.50.300:FF:000019">
    <property type="entry name" value="Translation initiation factor IF-2"/>
    <property type="match status" value="1"/>
</dbReference>
<evidence type="ECO:0000256" key="10">
    <source>
        <dbReference type="SAM" id="MobiDB-lite"/>
    </source>
</evidence>
<dbReference type="AlphaFoldDB" id="A0A1M7T1T3"/>
<dbReference type="Pfam" id="PF22042">
    <property type="entry name" value="EF-G_D2"/>
    <property type="match status" value="1"/>
</dbReference>
<evidence type="ECO:0000256" key="1">
    <source>
        <dbReference type="ARBA" id="ARBA00007733"/>
    </source>
</evidence>
<comment type="similarity">
    <text evidence="1 8 9">Belongs to the TRAFAC class translation factor GTPase superfamily. Classic translation factor GTPase family. IF-2 subfamily.</text>
</comment>
<evidence type="ECO:0000256" key="3">
    <source>
        <dbReference type="ARBA" id="ARBA00022540"/>
    </source>
</evidence>
<dbReference type="NCBIfam" id="TIGR00231">
    <property type="entry name" value="small_GTP"/>
    <property type="match status" value="1"/>
</dbReference>
<dbReference type="InterPro" id="IPR000178">
    <property type="entry name" value="TF_IF2_bacterial-like"/>
</dbReference>
<dbReference type="Pfam" id="PF11987">
    <property type="entry name" value="IF-2"/>
    <property type="match status" value="1"/>
</dbReference>
<dbReference type="Gene3D" id="3.40.50.10050">
    <property type="entry name" value="Translation initiation factor IF- 2, domain 3"/>
    <property type="match status" value="1"/>
</dbReference>
<dbReference type="PROSITE" id="PS51722">
    <property type="entry name" value="G_TR_2"/>
    <property type="match status" value="1"/>
</dbReference>
<dbReference type="GO" id="GO:0003924">
    <property type="term" value="F:GTPase activity"/>
    <property type="evidence" value="ECO:0007669"/>
    <property type="project" value="UniProtKB-UniRule"/>
</dbReference>